<dbReference type="EMBL" id="JYDT01000006">
    <property type="protein sequence ID" value="KRY92499.1"/>
    <property type="molecule type" value="Genomic_DNA"/>
</dbReference>
<gene>
    <name evidence="1" type="ORF">T4D_10159</name>
</gene>
<evidence type="ECO:0000313" key="2">
    <source>
        <dbReference type="Proteomes" id="UP000054995"/>
    </source>
</evidence>
<accession>A0A0V1G4U6</accession>
<keyword evidence="2" id="KW-1185">Reference proteome</keyword>
<comment type="caution">
    <text evidence="1">The sequence shown here is derived from an EMBL/GenBank/DDBJ whole genome shotgun (WGS) entry which is preliminary data.</text>
</comment>
<proteinExistence type="predicted"/>
<name>A0A0V1G4U6_TRIPS</name>
<dbReference type="AlphaFoldDB" id="A0A0V1G4U6"/>
<dbReference type="Proteomes" id="UP000054995">
    <property type="component" value="Unassembled WGS sequence"/>
</dbReference>
<reference evidence="1 2" key="1">
    <citation type="submission" date="2015-01" db="EMBL/GenBank/DDBJ databases">
        <title>Evolution of Trichinella species and genotypes.</title>
        <authorList>
            <person name="Korhonen P.K."/>
            <person name="Edoardo P."/>
            <person name="Giuseppe L.R."/>
            <person name="Gasser R.B."/>
        </authorList>
    </citation>
    <scope>NUCLEOTIDE SEQUENCE [LARGE SCALE GENOMIC DNA]</scope>
    <source>
        <strain evidence="1">ISS470</strain>
    </source>
</reference>
<protein>
    <submittedName>
        <fullName evidence="1">Uncharacterized protein</fullName>
    </submittedName>
</protein>
<sequence>MSKVWASVERLAAYLTVRQDLINRRLGYRELRPLCRISDASDGKLDSNWNEFMTKMYCAVDSHNYTCNSQNRGKSSSQ</sequence>
<evidence type="ECO:0000313" key="1">
    <source>
        <dbReference type="EMBL" id="KRY92499.1"/>
    </source>
</evidence>
<organism evidence="1 2">
    <name type="scientific">Trichinella pseudospiralis</name>
    <name type="common">Parasitic roundworm</name>
    <dbReference type="NCBI Taxonomy" id="6337"/>
    <lineage>
        <taxon>Eukaryota</taxon>
        <taxon>Metazoa</taxon>
        <taxon>Ecdysozoa</taxon>
        <taxon>Nematoda</taxon>
        <taxon>Enoplea</taxon>
        <taxon>Dorylaimia</taxon>
        <taxon>Trichinellida</taxon>
        <taxon>Trichinellidae</taxon>
        <taxon>Trichinella</taxon>
    </lineage>
</organism>